<evidence type="ECO:0000256" key="5">
    <source>
        <dbReference type="ARBA" id="ARBA00023163"/>
    </source>
</evidence>
<keyword evidence="2" id="KW-0963">Cytoplasm</keyword>
<dbReference type="HOGENOM" id="CLU_083287_3_0_6"/>
<dbReference type="KEGG" id="hch:HCH_02305"/>
<dbReference type="Proteomes" id="UP000000238">
    <property type="component" value="Chromosome"/>
</dbReference>
<evidence type="ECO:0000256" key="2">
    <source>
        <dbReference type="ARBA" id="ARBA00022490"/>
    </source>
</evidence>
<evidence type="ECO:0000256" key="3">
    <source>
        <dbReference type="ARBA" id="ARBA00023015"/>
    </source>
</evidence>
<dbReference type="SUPFAM" id="SSF46785">
    <property type="entry name" value="Winged helix' DNA-binding domain"/>
    <property type="match status" value="1"/>
</dbReference>
<proteinExistence type="predicted"/>
<evidence type="ECO:0000313" key="7">
    <source>
        <dbReference type="EMBL" id="ABC29128.1"/>
    </source>
</evidence>
<comment type="subcellular location">
    <subcellularLocation>
        <location evidence="1">Cytoplasm</location>
    </subcellularLocation>
</comment>
<dbReference type="InterPro" id="IPR055166">
    <property type="entry name" value="Transc_reg_Sar_Rot_HTH"/>
</dbReference>
<keyword evidence="4" id="KW-0238">DNA-binding</keyword>
<gene>
    <name evidence="7" type="ordered locus">HCH_02305</name>
</gene>
<dbReference type="GO" id="GO:0003677">
    <property type="term" value="F:DNA binding"/>
    <property type="evidence" value="ECO:0007669"/>
    <property type="project" value="UniProtKB-KW"/>
</dbReference>
<dbReference type="InterPro" id="IPR000835">
    <property type="entry name" value="HTH_MarR-typ"/>
</dbReference>
<evidence type="ECO:0000256" key="4">
    <source>
        <dbReference type="ARBA" id="ARBA00023125"/>
    </source>
</evidence>
<dbReference type="Pfam" id="PF22381">
    <property type="entry name" value="Staph_reg_Sar_Rot"/>
    <property type="match status" value="1"/>
</dbReference>
<keyword evidence="5" id="KW-0804">Transcription</keyword>
<feature type="domain" description="HTH marR-type" evidence="6">
    <location>
        <begin position="18"/>
        <end position="152"/>
    </location>
</feature>
<sequence length="158" mass="17761">MTLPACQEGREDQLLALDNQICFLLYSCSRSMTSLYRPLLNELGLTYPQYLAMLVLWEGGKSGEALTIKHICERLLLDTGTVTPLLKRLQQQGLITRQRSAEDERSVLLGLTEAGRELKAQAAKVPMQLLCKADVAIEELERLKGDLRGFLDRIQQLS</sequence>
<dbReference type="AlphaFoldDB" id="Q2SJP6"/>
<dbReference type="GO" id="GO:0005737">
    <property type="term" value="C:cytoplasm"/>
    <property type="evidence" value="ECO:0007669"/>
    <property type="project" value="UniProtKB-SubCell"/>
</dbReference>
<reference evidence="7 8" key="1">
    <citation type="journal article" date="2005" name="Nucleic Acids Res.">
        <title>Genomic blueprint of Hahella chejuensis, a marine microbe producing an algicidal agent.</title>
        <authorList>
            <person name="Jeong H."/>
            <person name="Yim J.H."/>
            <person name="Lee C."/>
            <person name="Choi S.-H."/>
            <person name="Park Y.K."/>
            <person name="Yoon S.H."/>
            <person name="Hur C.-G."/>
            <person name="Kang H.-Y."/>
            <person name="Kim D."/>
            <person name="Lee H.H."/>
            <person name="Park K.H."/>
            <person name="Park S.-H."/>
            <person name="Park H.-S."/>
            <person name="Lee H.K."/>
            <person name="Oh T.K."/>
            <person name="Kim J.F."/>
        </authorList>
    </citation>
    <scope>NUCLEOTIDE SEQUENCE [LARGE SCALE GENOMIC DNA]</scope>
    <source>
        <strain evidence="7 8">KCTC 2396</strain>
    </source>
</reference>
<protein>
    <submittedName>
        <fullName evidence="7">Transcriptional regulator</fullName>
    </submittedName>
</protein>
<dbReference type="PANTHER" id="PTHR33164">
    <property type="entry name" value="TRANSCRIPTIONAL REGULATOR, MARR FAMILY"/>
    <property type="match status" value="1"/>
</dbReference>
<name>Q2SJP6_HAHCH</name>
<dbReference type="STRING" id="349521.HCH_02305"/>
<dbReference type="InterPro" id="IPR039422">
    <property type="entry name" value="MarR/SlyA-like"/>
</dbReference>
<dbReference type="eggNOG" id="COG1846">
    <property type="taxonomic scope" value="Bacteria"/>
</dbReference>
<dbReference type="PROSITE" id="PS50995">
    <property type="entry name" value="HTH_MARR_2"/>
    <property type="match status" value="1"/>
</dbReference>
<dbReference type="InterPro" id="IPR036388">
    <property type="entry name" value="WH-like_DNA-bd_sf"/>
</dbReference>
<keyword evidence="3" id="KW-0805">Transcription regulation</keyword>
<dbReference type="PANTHER" id="PTHR33164:SF5">
    <property type="entry name" value="ORGANIC HYDROPEROXIDE RESISTANCE TRANSCRIPTIONAL REGULATOR"/>
    <property type="match status" value="1"/>
</dbReference>
<organism evidence="7 8">
    <name type="scientific">Hahella chejuensis (strain KCTC 2396)</name>
    <dbReference type="NCBI Taxonomy" id="349521"/>
    <lineage>
        <taxon>Bacteria</taxon>
        <taxon>Pseudomonadati</taxon>
        <taxon>Pseudomonadota</taxon>
        <taxon>Gammaproteobacteria</taxon>
        <taxon>Oceanospirillales</taxon>
        <taxon>Hahellaceae</taxon>
        <taxon>Hahella</taxon>
    </lineage>
</organism>
<dbReference type="GO" id="GO:0003700">
    <property type="term" value="F:DNA-binding transcription factor activity"/>
    <property type="evidence" value="ECO:0007669"/>
    <property type="project" value="InterPro"/>
</dbReference>
<dbReference type="Gene3D" id="1.10.10.10">
    <property type="entry name" value="Winged helix-like DNA-binding domain superfamily/Winged helix DNA-binding domain"/>
    <property type="match status" value="1"/>
</dbReference>
<dbReference type="EMBL" id="CP000155">
    <property type="protein sequence ID" value="ABC29128.1"/>
    <property type="molecule type" value="Genomic_DNA"/>
</dbReference>
<dbReference type="RefSeq" id="WP_011396197.1">
    <property type="nucleotide sequence ID" value="NC_007645.1"/>
</dbReference>
<dbReference type="SMART" id="SM00347">
    <property type="entry name" value="HTH_MARR"/>
    <property type="match status" value="1"/>
</dbReference>
<evidence type="ECO:0000313" key="8">
    <source>
        <dbReference type="Proteomes" id="UP000000238"/>
    </source>
</evidence>
<keyword evidence="8" id="KW-1185">Reference proteome</keyword>
<evidence type="ECO:0000259" key="6">
    <source>
        <dbReference type="PROSITE" id="PS50995"/>
    </source>
</evidence>
<accession>Q2SJP6</accession>
<dbReference type="GO" id="GO:0006950">
    <property type="term" value="P:response to stress"/>
    <property type="evidence" value="ECO:0007669"/>
    <property type="project" value="TreeGrafter"/>
</dbReference>
<dbReference type="InterPro" id="IPR036390">
    <property type="entry name" value="WH_DNA-bd_sf"/>
</dbReference>
<evidence type="ECO:0000256" key="1">
    <source>
        <dbReference type="ARBA" id="ARBA00004496"/>
    </source>
</evidence>
<dbReference type="FunFam" id="1.10.10.10:FF:000163">
    <property type="entry name" value="MarR family transcriptional regulator"/>
    <property type="match status" value="1"/>
</dbReference>